<feature type="region of interest" description="Disordered" evidence="2">
    <location>
        <begin position="152"/>
        <end position="220"/>
    </location>
</feature>
<dbReference type="PANTHER" id="PTHR22091">
    <property type="entry name" value="COILED-COIL DOMAIN-CONTAINING PROTEIN 77"/>
    <property type="match status" value="1"/>
</dbReference>
<name>A0A1X0NVG8_9TRYP</name>
<evidence type="ECO:0000313" key="3">
    <source>
        <dbReference type="EMBL" id="ORC88538.1"/>
    </source>
</evidence>
<accession>A0A1X0NVG8</accession>
<dbReference type="Proteomes" id="UP000192257">
    <property type="component" value="Unassembled WGS sequence"/>
</dbReference>
<dbReference type="InterPro" id="IPR037696">
    <property type="entry name" value="CCDC77"/>
</dbReference>
<feature type="compositionally biased region" description="Gly residues" evidence="2">
    <location>
        <begin position="197"/>
        <end position="217"/>
    </location>
</feature>
<dbReference type="EMBL" id="NBCO01000016">
    <property type="protein sequence ID" value="ORC88538.1"/>
    <property type="molecule type" value="Genomic_DNA"/>
</dbReference>
<keyword evidence="4" id="KW-1185">Reference proteome</keyword>
<organism evidence="3 4">
    <name type="scientific">Trypanosoma theileri</name>
    <dbReference type="NCBI Taxonomy" id="67003"/>
    <lineage>
        <taxon>Eukaryota</taxon>
        <taxon>Discoba</taxon>
        <taxon>Euglenozoa</taxon>
        <taxon>Kinetoplastea</taxon>
        <taxon>Metakinetoplastina</taxon>
        <taxon>Trypanosomatida</taxon>
        <taxon>Trypanosomatidae</taxon>
        <taxon>Trypanosoma</taxon>
    </lineage>
</organism>
<reference evidence="3 4" key="1">
    <citation type="submission" date="2017-03" db="EMBL/GenBank/DDBJ databases">
        <title>An alternative strategy for trypanosome survival in the mammalian bloodstream revealed through genome and transcriptome analysis of the ubiquitous bovine parasite Trypanosoma (Megatrypanum) theileri.</title>
        <authorList>
            <person name="Kelly S."/>
            <person name="Ivens A."/>
            <person name="Mott A."/>
            <person name="O'Neill E."/>
            <person name="Emms D."/>
            <person name="Macleod O."/>
            <person name="Voorheis P."/>
            <person name="Matthews J."/>
            <person name="Matthews K."/>
            <person name="Carrington M."/>
        </authorList>
    </citation>
    <scope>NUCLEOTIDE SEQUENCE [LARGE SCALE GENOMIC DNA]</scope>
    <source>
        <strain evidence="3">Edinburgh</strain>
    </source>
</reference>
<feature type="compositionally biased region" description="Basic residues" evidence="2">
    <location>
        <begin position="1"/>
        <end position="10"/>
    </location>
</feature>
<evidence type="ECO:0000256" key="1">
    <source>
        <dbReference type="SAM" id="Coils"/>
    </source>
</evidence>
<comment type="caution">
    <text evidence="3">The sequence shown here is derived from an EMBL/GenBank/DDBJ whole genome shotgun (WGS) entry which is preliminary data.</text>
</comment>
<keyword evidence="1" id="KW-0175">Coiled coil</keyword>
<dbReference type="PANTHER" id="PTHR22091:SF1">
    <property type="entry name" value="COILED-COIL DOMAIN-CONTAINING PROTEIN 77"/>
    <property type="match status" value="1"/>
</dbReference>
<protein>
    <submittedName>
        <fullName evidence="3">Uncharacterized protein</fullName>
    </submittedName>
</protein>
<dbReference type="VEuPathDB" id="TriTrypDB:TM35_000161760"/>
<feature type="coiled-coil region" evidence="1">
    <location>
        <begin position="407"/>
        <end position="434"/>
    </location>
</feature>
<feature type="compositionally biased region" description="Polar residues" evidence="2">
    <location>
        <begin position="181"/>
        <end position="192"/>
    </location>
</feature>
<dbReference type="AlphaFoldDB" id="A0A1X0NVG8"/>
<sequence>MLVRDHHKQPHLTTSSPRGGTGKNSCADIVMASPVSKPCEGAVIGEDYVRMLMQTIRNHDGEKLALLQRIDECIKPEYEESQRLRGEVNEKEKKLGELERELSENRLMLQEERERADRLLYENTVLHAQAEEDRKRIASFLQLHRPSNEGFAAVTGVSPSTATATTGRSRSLHGNEKKQPLYTSLGKNNASIHPQKGKGGSGNSNIGGGGGGGGVDGGTMSLRQAVRNQHSTGEKDASFIETNAALQEMALPTSPSLNLVSALKEEVHMLQEQLDAQRSMYEHERAKRVDEERERTRCHEDIVSQHLSTISRLQKLHQTTLADLIRYRHDSQIEQRELRGTVEGLRASVAEANAALQTERRRHASDLQRAMGRRGDDSVLLLQRLRHELDGRRAAAAAVAERHASVLAAREAEVRRLRAALRRSRRRQQRAEERHRLELHGVSSEVSLMRQALRAMEKRVYYSHGRCLDA</sequence>
<evidence type="ECO:0000313" key="4">
    <source>
        <dbReference type="Proteomes" id="UP000192257"/>
    </source>
</evidence>
<feature type="coiled-coil region" evidence="1">
    <location>
        <begin position="81"/>
        <end position="115"/>
    </location>
</feature>
<feature type="region of interest" description="Disordered" evidence="2">
    <location>
        <begin position="1"/>
        <end position="25"/>
    </location>
</feature>
<proteinExistence type="predicted"/>
<dbReference type="OrthoDB" id="273372at2759"/>
<gene>
    <name evidence="3" type="ORF">TM35_000161760</name>
</gene>
<evidence type="ECO:0000256" key="2">
    <source>
        <dbReference type="SAM" id="MobiDB-lite"/>
    </source>
</evidence>
<dbReference type="RefSeq" id="XP_028882604.1">
    <property type="nucleotide sequence ID" value="XM_029026048.1"/>
</dbReference>
<dbReference type="GeneID" id="39985828"/>
<feature type="compositionally biased region" description="Low complexity" evidence="2">
    <location>
        <begin position="158"/>
        <end position="169"/>
    </location>
</feature>